<dbReference type="Proteomes" id="UP001596105">
    <property type="component" value="Unassembled WGS sequence"/>
</dbReference>
<dbReference type="PIRSF" id="PIRSF006648">
    <property type="entry name" value="DrrB"/>
    <property type="match status" value="1"/>
</dbReference>
<feature type="transmembrane region" description="Helical" evidence="10">
    <location>
        <begin position="90"/>
        <end position="111"/>
    </location>
</feature>
<feature type="transmembrane region" description="Helical" evidence="10">
    <location>
        <begin position="162"/>
        <end position="187"/>
    </location>
</feature>
<proteinExistence type="inferred from homology"/>
<feature type="domain" description="ABC transmembrane type-2" evidence="11">
    <location>
        <begin position="52"/>
        <end position="277"/>
    </location>
</feature>
<gene>
    <name evidence="12" type="ORF">ACFPPD_13090</name>
</gene>
<keyword evidence="9 10" id="KW-0472">Membrane</keyword>
<keyword evidence="5" id="KW-0762">Sugar transport</keyword>
<keyword evidence="4 10" id="KW-1003">Cell membrane</keyword>
<evidence type="ECO:0000256" key="10">
    <source>
        <dbReference type="RuleBase" id="RU361157"/>
    </source>
</evidence>
<keyword evidence="6 10" id="KW-0812">Transmembrane</keyword>
<accession>A0ABW0LUZ2</accession>
<evidence type="ECO:0000256" key="1">
    <source>
        <dbReference type="ARBA" id="ARBA00004651"/>
    </source>
</evidence>
<evidence type="ECO:0000256" key="3">
    <source>
        <dbReference type="ARBA" id="ARBA00022448"/>
    </source>
</evidence>
<evidence type="ECO:0000259" key="11">
    <source>
        <dbReference type="PROSITE" id="PS51012"/>
    </source>
</evidence>
<evidence type="ECO:0000256" key="9">
    <source>
        <dbReference type="ARBA" id="ARBA00023136"/>
    </source>
</evidence>
<evidence type="ECO:0000256" key="2">
    <source>
        <dbReference type="ARBA" id="ARBA00007783"/>
    </source>
</evidence>
<name>A0ABW0LUZ2_9BACL</name>
<dbReference type="PANTHER" id="PTHR30413:SF10">
    <property type="entry name" value="CAPSULE POLYSACCHARIDE EXPORT INNER-MEMBRANE PROTEIN CTRC"/>
    <property type="match status" value="1"/>
</dbReference>
<protein>
    <recommendedName>
        <fullName evidence="10">Transport permease protein</fullName>
    </recommendedName>
</protein>
<feature type="transmembrane region" description="Helical" evidence="10">
    <location>
        <begin position="50"/>
        <end position="70"/>
    </location>
</feature>
<dbReference type="EMBL" id="JBHSMH010000041">
    <property type="protein sequence ID" value="MFC5469663.1"/>
    <property type="molecule type" value="Genomic_DNA"/>
</dbReference>
<comment type="similarity">
    <text evidence="2 10">Belongs to the ABC-2 integral membrane protein family.</text>
</comment>
<dbReference type="PRINTS" id="PR00164">
    <property type="entry name" value="ABC2TRNSPORT"/>
</dbReference>
<keyword evidence="7" id="KW-0972">Capsule biogenesis/degradation</keyword>
<dbReference type="InterPro" id="IPR000412">
    <property type="entry name" value="ABC_2_transport"/>
</dbReference>
<dbReference type="PANTHER" id="PTHR30413">
    <property type="entry name" value="INNER MEMBRANE TRANSPORT PERMEASE"/>
    <property type="match status" value="1"/>
</dbReference>
<comment type="subcellular location">
    <subcellularLocation>
        <location evidence="1 10">Cell membrane</location>
        <topology evidence="1 10">Multi-pass membrane protein</topology>
    </subcellularLocation>
</comment>
<evidence type="ECO:0000256" key="7">
    <source>
        <dbReference type="ARBA" id="ARBA00022903"/>
    </source>
</evidence>
<feature type="transmembrane region" description="Helical" evidence="10">
    <location>
        <begin position="257"/>
        <end position="274"/>
    </location>
</feature>
<keyword evidence="13" id="KW-1185">Reference proteome</keyword>
<evidence type="ECO:0000256" key="8">
    <source>
        <dbReference type="ARBA" id="ARBA00022989"/>
    </source>
</evidence>
<evidence type="ECO:0000256" key="4">
    <source>
        <dbReference type="ARBA" id="ARBA00022475"/>
    </source>
</evidence>
<organism evidence="12 13">
    <name type="scientific">Cohnella suwonensis</name>
    <dbReference type="NCBI Taxonomy" id="696072"/>
    <lineage>
        <taxon>Bacteria</taxon>
        <taxon>Bacillati</taxon>
        <taxon>Bacillota</taxon>
        <taxon>Bacilli</taxon>
        <taxon>Bacillales</taxon>
        <taxon>Paenibacillaceae</taxon>
        <taxon>Cohnella</taxon>
    </lineage>
</organism>
<dbReference type="RefSeq" id="WP_378082431.1">
    <property type="nucleotide sequence ID" value="NZ_JBHSMH010000041.1"/>
</dbReference>
<dbReference type="InterPro" id="IPR047817">
    <property type="entry name" value="ABC2_TM_bact-type"/>
</dbReference>
<reference evidence="13" key="1">
    <citation type="journal article" date="2019" name="Int. J. Syst. Evol. Microbiol.">
        <title>The Global Catalogue of Microorganisms (GCM) 10K type strain sequencing project: providing services to taxonomists for standard genome sequencing and annotation.</title>
        <authorList>
            <consortium name="The Broad Institute Genomics Platform"/>
            <consortium name="The Broad Institute Genome Sequencing Center for Infectious Disease"/>
            <person name="Wu L."/>
            <person name="Ma J."/>
        </authorList>
    </citation>
    <scope>NUCLEOTIDE SEQUENCE [LARGE SCALE GENOMIC DNA]</scope>
    <source>
        <strain evidence="13">CCUG 57113</strain>
    </source>
</reference>
<sequence length="285" mass="32050">MDEVSRRDNINMMNVQSVWNPIQIITNLWKIRELIIQLTKREVSSRYKGSYLGILWSCITPILMLSIYTFVFSGVFNARWSVESSSKTEFALILFCGLTAFNIFSEVLSKASGLIINNANYVKKVVFPLESLPVVLLGSALVQAAISLIILLVAQFLLLGTIYWTIIIIPIVLLPILLLCLGLGWFLSSLGVFLRDSGYLVGIGITALMFLSPIFYPVSAIPKGMRYLYNINPLTNVIENIRLVVIWGQMPDWTSCLIGIVIGLLIVVLGYVWFQRTKKMFADIL</sequence>
<evidence type="ECO:0000313" key="13">
    <source>
        <dbReference type="Proteomes" id="UP001596105"/>
    </source>
</evidence>
<dbReference type="InterPro" id="IPR013525">
    <property type="entry name" value="ABC2_TM"/>
</dbReference>
<keyword evidence="8 10" id="KW-1133">Transmembrane helix</keyword>
<comment type="caution">
    <text evidence="12">The sequence shown here is derived from an EMBL/GenBank/DDBJ whole genome shotgun (WGS) entry which is preliminary data.</text>
</comment>
<evidence type="ECO:0000256" key="5">
    <source>
        <dbReference type="ARBA" id="ARBA00022597"/>
    </source>
</evidence>
<evidence type="ECO:0000256" key="6">
    <source>
        <dbReference type="ARBA" id="ARBA00022692"/>
    </source>
</evidence>
<dbReference type="PROSITE" id="PS51012">
    <property type="entry name" value="ABC_TM2"/>
    <property type="match status" value="1"/>
</dbReference>
<evidence type="ECO:0000313" key="12">
    <source>
        <dbReference type="EMBL" id="MFC5469663.1"/>
    </source>
</evidence>
<feature type="transmembrane region" description="Helical" evidence="10">
    <location>
        <begin position="132"/>
        <end position="156"/>
    </location>
</feature>
<dbReference type="Pfam" id="PF01061">
    <property type="entry name" value="ABC2_membrane"/>
    <property type="match status" value="1"/>
</dbReference>
<keyword evidence="3 10" id="KW-0813">Transport</keyword>
<feature type="transmembrane region" description="Helical" evidence="10">
    <location>
        <begin position="199"/>
        <end position="218"/>
    </location>
</feature>